<name>A0A3P7L9D5_DIBLA</name>
<accession>A0A3P7L9D5</accession>
<evidence type="ECO:0000313" key="6">
    <source>
        <dbReference type="Proteomes" id="UP000281553"/>
    </source>
</evidence>
<evidence type="ECO:0000256" key="2">
    <source>
        <dbReference type="ARBA" id="ARBA00023242"/>
    </source>
</evidence>
<keyword evidence="6" id="KW-1185">Reference proteome</keyword>
<dbReference type="PANTHER" id="PTHR16500">
    <property type="entry name" value="BRCA2-INTERACTING TRANSCRIPTIONAL REPRESSOR EMSY"/>
    <property type="match status" value="1"/>
</dbReference>
<gene>
    <name evidence="5" type="ORF">DILT_LOCUS9736</name>
</gene>
<dbReference type="InterPro" id="IPR005491">
    <property type="entry name" value="ENT_dom"/>
</dbReference>
<dbReference type="InterPro" id="IPR036142">
    <property type="entry name" value="ENT_dom-like_sf"/>
</dbReference>
<dbReference type="OrthoDB" id="10035579at2759"/>
<feature type="region of interest" description="Disordered" evidence="3">
    <location>
        <begin position="144"/>
        <end position="175"/>
    </location>
</feature>
<dbReference type="GO" id="GO:0006355">
    <property type="term" value="P:regulation of DNA-templated transcription"/>
    <property type="evidence" value="ECO:0007669"/>
    <property type="project" value="InterPro"/>
</dbReference>
<dbReference type="AlphaFoldDB" id="A0A3P7L9D5"/>
<dbReference type="PROSITE" id="PS51138">
    <property type="entry name" value="ENT"/>
    <property type="match status" value="1"/>
</dbReference>
<reference evidence="5 6" key="1">
    <citation type="submission" date="2018-11" db="EMBL/GenBank/DDBJ databases">
        <authorList>
            <consortium name="Pathogen Informatics"/>
        </authorList>
    </citation>
    <scope>NUCLEOTIDE SEQUENCE [LARGE SCALE GENOMIC DNA]</scope>
</reference>
<dbReference type="Pfam" id="PF03735">
    <property type="entry name" value="ENT"/>
    <property type="match status" value="1"/>
</dbReference>
<dbReference type="SUPFAM" id="SSF158639">
    <property type="entry name" value="ENT-like"/>
    <property type="match status" value="1"/>
</dbReference>
<feature type="domain" description="ENT" evidence="4">
    <location>
        <begin position="26"/>
        <end position="110"/>
    </location>
</feature>
<dbReference type="Gene3D" id="1.10.1240.40">
    <property type="entry name" value="ENT domain"/>
    <property type="match status" value="1"/>
</dbReference>
<evidence type="ECO:0000256" key="1">
    <source>
        <dbReference type="ARBA" id="ARBA00004123"/>
    </source>
</evidence>
<organism evidence="5 6">
    <name type="scientific">Dibothriocephalus latus</name>
    <name type="common">Fish tapeworm</name>
    <name type="synonym">Diphyllobothrium latum</name>
    <dbReference type="NCBI Taxonomy" id="60516"/>
    <lineage>
        <taxon>Eukaryota</taxon>
        <taxon>Metazoa</taxon>
        <taxon>Spiralia</taxon>
        <taxon>Lophotrochozoa</taxon>
        <taxon>Platyhelminthes</taxon>
        <taxon>Cestoda</taxon>
        <taxon>Eucestoda</taxon>
        <taxon>Diphyllobothriidea</taxon>
        <taxon>Diphyllobothriidae</taxon>
        <taxon>Dibothriocephalus</taxon>
    </lineage>
</organism>
<dbReference type="EMBL" id="UYRU01057723">
    <property type="protein sequence ID" value="VDN13905.1"/>
    <property type="molecule type" value="Genomic_DNA"/>
</dbReference>
<dbReference type="InterPro" id="IPR033482">
    <property type="entry name" value="EMSY"/>
</dbReference>
<comment type="subcellular location">
    <subcellularLocation>
        <location evidence="1">Nucleus</location>
    </subcellularLocation>
</comment>
<dbReference type="SMART" id="SM01191">
    <property type="entry name" value="ENT"/>
    <property type="match status" value="1"/>
</dbReference>
<evidence type="ECO:0000256" key="3">
    <source>
        <dbReference type="SAM" id="MobiDB-lite"/>
    </source>
</evidence>
<protein>
    <recommendedName>
        <fullName evidence="4">ENT domain-containing protein</fullName>
    </recommendedName>
</protein>
<sequence>MVENFSAPKQSTITWPTLLDYTKIDCQRILRRLELEAYAKIVTVFRAQGPLTGEKRKTLQDLQRLLSIASDRHKAEVRRALNDEELATICESICGKEADDAWILEGKRIAPLLDRGIPQTAFLPRANLASAKWAELNSKLPQPFETAEKEEEFGQDTDWIQSEEHRSPAAGVRSC</sequence>
<dbReference type="PANTHER" id="PTHR16500:SF3">
    <property type="entry name" value="BRCA2-INTERACTING TRANSCRIPTIONAL REPRESSOR EMSY"/>
    <property type="match status" value="1"/>
</dbReference>
<evidence type="ECO:0000313" key="5">
    <source>
        <dbReference type="EMBL" id="VDN13905.1"/>
    </source>
</evidence>
<dbReference type="Proteomes" id="UP000281553">
    <property type="component" value="Unassembled WGS sequence"/>
</dbReference>
<keyword evidence="2" id="KW-0539">Nucleus</keyword>
<dbReference type="GO" id="GO:0005654">
    <property type="term" value="C:nucleoplasm"/>
    <property type="evidence" value="ECO:0007669"/>
    <property type="project" value="TreeGrafter"/>
</dbReference>
<evidence type="ECO:0000259" key="4">
    <source>
        <dbReference type="PROSITE" id="PS51138"/>
    </source>
</evidence>
<proteinExistence type="predicted"/>